<evidence type="ECO:0000313" key="4">
    <source>
        <dbReference type="Proteomes" id="UP000306192"/>
    </source>
</evidence>
<comment type="caution">
    <text evidence="3">The sequence shown here is derived from an EMBL/GenBank/DDBJ whole genome shotgun (WGS) entry which is preliminary data.</text>
</comment>
<dbReference type="AlphaFoldDB" id="A0A4T2C7K6"/>
<evidence type="ECO:0000256" key="1">
    <source>
        <dbReference type="SAM" id="MobiDB-lite"/>
    </source>
</evidence>
<gene>
    <name evidence="3" type="ORF">D4765_03415</name>
</gene>
<dbReference type="Gene3D" id="3.40.50.2000">
    <property type="entry name" value="Glycogen Phosphorylase B"/>
    <property type="match status" value="1"/>
</dbReference>
<dbReference type="EMBL" id="QYRT01000004">
    <property type="protein sequence ID" value="TIH40197.1"/>
    <property type="molecule type" value="Genomic_DNA"/>
</dbReference>
<name>A0A4T2C7K6_9MICO</name>
<dbReference type="Proteomes" id="UP000306192">
    <property type="component" value="Unassembled WGS sequence"/>
</dbReference>
<feature type="region of interest" description="Disordered" evidence="1">
    <location>
        <begin position="167"/>
        <end position="187"/>
    </location>
</feature>
<feature type="domain" description="Glycosyl transferase family 28 C-terminal" evidence="2">
    <location>
        <begin position="238"/>
        <end position="295"/>
    </location>
</feature>
<dbReference type="OrthoDB" id="9809594at2"/>
<proteinExistence type="predicted"/>
<accession>A0A4T2C7K6</accession>
<evidence type="ECO:0000259" key="2">
    <source>
        <dbReference type="Pfam" id="PF04101"/>
    </source>
</evidence>
<keyword evidence="4" id="KW-1185">Reference proteome</keyword>
<dbReference type="Pfam" id="PF04101">
    <property type="entry name" value="Glyco_tran_28_C"/>
    <property type="match status" value="1"/>
</dbReference>
<dbReference type="GO" id="GO:0016758">
    <property type="term" value="F:hexosyltransferase activity"/>
    <property type="evidence" value="ECO:0007669"/>
    <property type="project" value="InterPro"/>
</dbReference>
<reference evidence="3 4" key="1">
    <citation type="journal article" date="2019" name="Microorganisms">
        <title>Systematic Affiliation and Genome Analysis of Subtercola vilae DB165(T) with Particular Emphasis on Cold Adaptation of an Isolate from a High-Altitude Cold Volcano Lake.</title>
        <authorList>
            <person name="Villalobos A.S."/>
            <person name="Wiese J."/>
            <person name="Imhoff J.F."/>
            <person name="Dorador C."/>
            <person name="Keller A."/>
            <person name="Hentschel U."/>
        </authorList>
    </citation>
    <scope>NUCLEOTIDE SEQUENCE [LARGE SCALE GENOMIC DNA]</scope>
    <source>
        <strain evidence="3 4">DB165</strain>
    </source>
</reference>
<evidence type="ECO:0000313" key="3">
    <source>
        <dbReference type="EMBL" id="TIH40197.1"/>
    </source>
</evidence>
<organism evidence="3 4">
    <name type="scientific">Subtercola vilae</name>
    <dbReference type="NCBI Taxonomy" id="2056433"/>
    <lineage>
        <taxon>Bacteria</taxon>
        <taxon>Bacillati</taxon>
        <taxon>Actinomycetota</taxon>
        <taxon>Actinomycetes</taxon>
        <taxon>Micrococcales</taxon>
        <taxon>Microbacteriaceae</taxon>
        <taxon>Subtercola</taxon>
    </lineage>
</organism>
<dbReference type="InterPro" id="IPR007235">
    <property type="entry name" value="Glyco_trans_28_C"/>
</dbReference>
<protein>
    <recommendedName>
        <fullName evidence="2">Glycosyl transferase family 28 C-terminal domain-containing protein</fullName>
    </recommendedName>
</protein>
<sequence length="360" mass="37338">MVFSTLEAPAVMATGTEWVRLDRDDRVERTETGELLDPAAPDADASVGGLLHWAPLGHSGHASRLGMIAAALASHRFDAFVVDVSVEVTLLVRLFGVATVVMTQPGERVDQPHQLAFAAATRIVAPWPSALMLPRALEEFREKTRFVGGISRFDGRLAAGQGVVWAGSDGDSSSDGGSDGSSEKRDDRGGLFSVLVLGGGGGSAVGRAEVRAAEEATPGVRWRVLGVGAGEWCDDPFELMCDADVVVSWAGQNAVADLAAARARAVVLPQERPFGEQNATAGALEAAGLAVVVRQWPEPAEWPALLREAAELTPDWGSWLTAGAAARAAAVVAEVAGSTERQNGRVAGDTSAVASGSGAQ</sequence>
<dbReference type="SUPFAM" id="SSF53756">
    <property type="entry name" value="UDP-Glycosyltransferase/glycogen phosphorylase"/>
    <property type="match status" value="1"/>
</dbReference>
<feature type="compositionally biased region" description="Low complexity" evidence="1">
    <location>
        <begin position="167"/>
        <end position="176"/>
    </location>
</feature>